<sequence>MAEEAKVEVIIPEPKSGSLANLSEEQKQKLDEFKAMLKEKNEFKEEEHNDHLLLRFLRARDFDLTKTYEMFSNCEKWRESINIDELCTNFEFPEEKEVQKLYPRFYHKVDKFGRPIYIEQLGPLDLKKLFNVTTEEKMINHHVYEYEKLIHKRFPACSKRAGYHIETSCTIMDLKKVGLFQFAKAFSFIKSSSVIAQDYYPEMLGQMFIINAPLLFTSTWKLITPLLDPVTVKKIKILGGKYENEIFEVIDPENFPKFLGGKCECPECNGGCALADVGPWSEEKYCEDVDWPPKYCYTRVEAKKAAAAEQKAEGEKTEGDKAEEKKAE</sequence>
<protein>
    <recommendedName>
        <fullName evidence="2">CRAL-TRIO domain-containing protein</fullName>
    </recommendedName>
</protein>
<dbReference type="PRINTS" id="PR00180">
    <property type="entry name" value="CRETINALDHBP"/>
</dbReference>
<keyword evidence="4" id="KW-1185">Reference proteome</keyword>
<dbReference type="SMART" id="SM00516">
    <property type="entry name" value="SEC14"/>
    <property type="match status" value="1"/>
</dbReference>
<dbReference type="SUPFAM" id="SSF46938">
    <property type="entry name" value="CRAL/TRIO N-terminal domain"/>
    <property type="match status" value="1"/>
</dbReference>
<dbReference type="InterPro" id="IPR051026">
    <property type="entry name" value="PI/PC_transfer"/>
</dbReference>
<dbReference type="AlphaFoldDB" id="A0A1Y2AR68"/>
<dbReference type="PANTHER" id="PTHR45657">
    <property type="entry name" value="CRAL-TRIO DOMAIN-CONTAINING PROTEIN YKL091C-RELATED"/>
    <property type="match status" value="1"/>
</dbReference>
<dbReference type="InterPro" id="IPR036865">
    <property type="entry name" value="CRAL-TRIO_dom_sf"/>
</dbReference>
<evidence type="ECO:0000313" key="3">
    <source>
        <dbReference type="EMBL" id="ORY25022.1"/>
    </source>
</evidence>
<proteinExistence type="predicted"/>
<dbReference type="Pfam" id="PF00650">
    <property type="entry name" value="CRAL_TRIO"/>
    <property type="match status" value="1"/>
</dbReference>
<dbReference type="Gene3D" id="1.10.8.20">
    <property type="entry name" value="N-terminal domain of phosphatidylinositol transfer protein sec14p"/>
    <property type="match status" value="1"/>
</dbReference>
<gene>
    <name evidence="3" type="ORF">LY90DRAFT_662271</name>
</gene>
<dbReference type="Pfam" id="PF03765">
    <property type="entry name" value="CRAL_TRIO_N"/>
    <property type="match status" value="1"/>
</dbReference>
<dbReference type="STRING" id="1754190.A0A1Y2AR68"/>
<name>A0A1Y2AR68_9FUNG</name>
<dbReference type="InterPro" id="IPR011074">
    <property type="entry name" value="CRAL/TRIO_N_dom"/>
</dbReference>
<evidence type="ECO:0000256" key="1">
    <source>
        <dbReference type="SAM" id="MobiDB-lite"/>
    </source>
</evidence>
<dbReference type="OrthoDB" id="1434354at2759"/>
<dbReference type="PANTHER" id="PTHR45657:SF1">
    <property type="entry name" value="CRAL-TRIO DOMAIN-CONTAINING PROTEIN YKL091C-RELATED"/>
    <property type="match status" value="1"/>
</dbReference>
<comment type="caution">
    <text evidence="3">The sequence shown here is derived from an EMBL/GenBank/DDBJ whole genome shotgun (WGS) entry which is preliminary data.</text>
</comment>
<dbReference type="SUPFAM" id="SSF52087">
    <property type="entry name" value="CRAL/TRIO domain"/>
    <property type="match status" value="1"/>
</dbReference>
<dbReference type="Gene3D" id="3.40.525.10">
    <property type="entry name" value="CRAL-TRIO lipid binding domain"/>
    <property type="match status" value="1"/>
</dbReference>
<evidence type="ECO:0000313" key="4">
    <source>
        <dbReference type="Proteomes" id="UP000193920"/>
    </source>
</evidence>
<dbReference type="InterPro" id="IPR036273">
    <property type="entry name" value="CRAL/TRIO_N_dom_sf"/>
</dbReference>
<dbReference type="SMART" id="SM01100">
    <property type="entry name" value="CRAL_TRIO_N"/>
    <property type="match status" value="1"/>
</dbReference>
<organism evidence="3 4">
    <name type="scientific">Neocallimastix californiae</name>
    <dbReference type="NCBI Taxonomy" id="1754190"/>
    <lineage>
        <taxon>Eukaryota</taxon>
        <taxon>Fungi</taxon>
        <taxon>Fungi incertae sedis</taxon>
        <taxon>Chytridiomycota</taxon>
        <taxon>Chytridiomycota incertae sedis</taxon>
        <taxon>Neocallimastigomycetes</taxon>
        <taxon>Neocallimastigales</taxon>
        <taxon>Neocallimastigaceae</taxon>
        <taxon>Neocallimastix</taxon>
    </lineage>
</organism>
<feature type="region of interest" description="Disordered" evidence="1">
    <location>
        <begin position="308"/>
        <end position="328"/>
    </location>
</feature>
<dbReference type="EMBL" id="MCOG01000216">
    <property type="protein sequence ID" value="ORY25022.1"/>
    <property type="molecule type" value="Genomic_DNA"/>
</dbReference>
<reference evidence="3 4" key="1">
    <citation type="submission" date="2016-08" db="EMBL/GenBank/DDBJ databases">
        <title>A Parts List for Fungal Cellulosomes Revealed by Comparative Genomics.</title>
        <authorList>
            <consortium name="DOE Joint Genome Institute"/>
            <person name="Haitjema C.H."/>
            <person name="Gilmore S.P."/>
            <person name="Henske J.K."/>
            <person name="Solomon K.V."/>
            <person name="De Groot R."/>
            <person name="Kuo A."/>
            <person name="Mondo S.J."/>
            <person name="Salamov A.A."/>
            <person name="Labutti K."/>
            <person name="Zhao Z."/>
            <person name="Chiniquy J."/>
            <person name="Barry K."/>
            <person name="Brewer H.M."/>
            <person name="Purvine S.O."/>
            <person name="Wright A.T."/>
            <person name="Boxma B."/>
            <person name="Van Alen T."/>
            <person name="Hackstein J.H."/>
            <person name="Baker S.E."/>
            <person name="Grigoriev I.V."/>
            <person name="O'Malley M.A."/>
        </authorList>
    </citation>
    <scope>NUCLEOTIDE SEQUENCE [LARGE SCALE GENOMIC DNA]</scope>
    <source>
        <strain evidence="3 4">G1</strain>
    </source>
</reference>
<evidence type="ECO:0000259" key="2">
    <source>
        <dbReference type="PROSITE" id="PS50191"/>
    </source>
</evidence>
<dbReference type="Proteomes" id="UP000193920">
    <property type="component" value="Unassembled WGS sequence"/>
</dbReference>
<dbReference type="PROSITE" id="PS50191">
    <property type="entry name" value="CRAL_TRIO"/>
    <property type="match status" value="1"/>
</dbReference>
<feature type="domain" description="CRAL-TRIO" evidence="2">
    <location>
        <begin position="94"/>
        <end position="267"/>
    </location>
</feature>
<dbReference type="CDD" id="cd00170">
    <property type="entry name" value="SEC14"/>
    <property type="match status" value="1"/>
</dbReference>
<accession>A0A1Y2AR68</accession>
<dbReference type="InterPro" id="IPR001251">
    <property type="entry name" value="CRAL-TRIO_dom"/>
</dbReference>